<dbReference type="AlphaFoldDB" id="H9UB24"/>
<dbReference type="HOGENOM" id="CLU_1466127_0_0_0"/>
<organism evidence="1 2">
    <name type="scientific">Fervidobacterium pennivorans (strain DSM 9078 / Ven5)</name>
    <dbReference type="NCBI Taxonomy" id="771875"/>
    <lineage>
        <taxon>Bacteria</taxon>
        <taxon>Thermotogati</taxon>
        <taxon>Thermotogota</taxon>
        <taxon>Thermotogae</taxon>
        <taxon>Thermotogales</taxon>
        <taxon>Fervidobacteriaceae</taxon>
        <taxon>Fervidobacterium</taxon>
    </lineage>
</organism>
<keyword evidence="2" id="KW-1185">Reference proteome</keyword>
<evidence type="ECO:0000313" key="1">
    <source>
        <dbReference type="EMBL" id="AFG34717.1"/>
    </source>
</evidence>
<evidence type="ECO:0000313" key="2">
    <source>
        <dbReference type="Proteomes" id="UP000007384"/>
    </source>
</evidence>
<dbReference type="STRING" id="771875.Ferpe_0586"/>
<sequence>MKGGKVVLIVLASLFLLLNNSLIMAELMPETSESLASISKGTISPEWFWEPTRYEVSVSYITREKLAFVYDNSKGATPVKVRRTVREVWENNVGCKGEFGMEDFAKAGVTVNISYKREETNEFEKVIEPGWISKLYNTMNNIKVTTVKKYVPVGFGSGYEYKGSGNYTDHSPATPGWKWVDYKP</sequence>
<gene>
    <name evidence="1" type="ordered locus">Ferpe_0586</name>
</gene>
<dbReference type="EMBL" id="CP003260">
    <property type="protein sequence ID" value="AFG34717.1"/>
    <property type="molecule type" value="Genomic_DNA"/>
</dbReference>
<dbReference type="PATRIC" id="fig|771875.3.peg.598"/>
<name>H9UB24_FERPD</name>
<proteinExistence type="predicted"/>
<dbReference type="RefSeq" id="WP_014451182.1">
    <property type="nucleotide sequence ID" value="NC_017095.1"/>
</dbReference>
<dbReference type="KEGG" id="fpe:Ferpe_0586"/>
<accession>H9UB24</accession>
<protein>
    <submittedName>
        <fullName evidence="1">Uncharacterized protein</fullName>
    </submittedName>
</protein>
<reference evidence="1" key="1">
    <citation type="submission" date="2012-03" db="EMBL/GenBank/DDBJ databases">
        <title>Complete sequence of Fervidobacterium pennivorans DSM 9078.</title>
        <authorList>
            <consortium name="US DOE Joint Genome Institute"/>
            <person name="Lucas S."/>
            <person name="Han J."/>
            <person name="Lapidus A."/>
            <person name="Cheng J.-F."/>
            <person name="Goodwin L."/>
            <person name="Pitluck S."/>
            <person name="Peters L."/>
            <person name="Ovchinnikova G."/>
            <person name="Lu M."/>
            <person name="Detter J.C."/>
            <person name="Han C."/>
            <person name="Tapia R."/>
            <person name="Land M."/>
            <person name="Hauser L."/>
            <person name="Kyrpides N."/>
            <person name="Ivanova N."/>
            <person name="Pagani I."/>
            <person name="Noll K.M."/>
            <person name="Woyke T."/>
        </authorList>
    </citation>
    <scope>NUCLEOTIDE SEQUENCE</scope>
    <source>
        <strain evidence="1">DSM 9078</strain>
    </source>
</reference>
<dbReference type="Proteomes" id="UP000007384">
    <property type="component" value="Chromosome"/>
</dbReference>